<protein>
    <submittedName>
        <fullName evidence="2">Uncharacterized protein</fullName>
    </submittedName>
</protein>
<reference evidence="2 3" key="1">
    <citation type="submission" date="2019-07" db="EMBL/GenBank/DDBJ databases">
        <title>Genomes of Cafeteria roenbergensis.</title>
        <authorList>
            <person name="Fischer M.G."/>
            <person name="Hackl T."/>
            <person name="Roman M."/>
        </authorList>
    </citation>
    <scope>NUCLEOTIDE SEQUENCE [LARGE SCALE GENOMIC DNA]</scope>
    <source>
        <strain evidence="2 3">E4-10P</strain>
    </source>
</reference>
<organism evidence="2 3">
    <name type="scientific">Cafeteria roenbergensis</name>
    <name type="common">Marine flagellate</name>
    <dbReference type="NCBI Taxonomy" id="33653"/>
    <lineage>
        <taxon>Eukaryota</taxon>
        <taxon>Sar</taxon>
        <taxon>Stramenopiles</taxon>
        <taxon>Bigyra</taxon>
        <taxon>Opalozoa</taxon>
        <taxon>Bicosoecida</taxon>
        <taxon>Cafeteriaceae</taxon>
        <taxon>Cafeteria</taxon>
    </lineage>
</organism>
<name>A0A5A8EPJ9_CAFRO</name>
<feature type="region of interest" description="Disordered" evidence="1">
    <location>
        <begin position="20"/>
        <end position="70"/>
    </location>
</feature>
<accession>A0A5A8EPJ9</accession>
<evidence type="ECO:0000313" key="2">
    <source>
        <dbReference type="EMBL" id="KAA0178527.1"/>
    </source>
</evidence>
<sequence length="70" mass="7414">MLLRRIPLVLRVFPTTAPLSRAGQRRRQSTPDFAGRLATQSGPKWRASSPETSAGGRRCSAATGCTGASS</sequence>
<dbReference type="AlphaFoldDB" id="A0A5A8EPJ9"/>
<dbReference type="Proteomes" id="UP000322899">
    <property type="component" value="Unassembled WGS sequence"/>
</dbReference>
<dbReference type="EMBL" id="VLTO01000001">
    <property type="protein sequence ID" value="KAA0178527.1"/>
    <property type="molecule type" value="Genomic_DNA"/>
</dbReference>
<proteinExistence type="predicted"/>
<evidence type="ECO:0000313" key="3">
    <source>
        <dbReference type="Proteomes" id="UP000322899"/>
    </source>
</evidence>
<gene>
    <name evidence="2" type="ORF">FNF27_00375</name>
</gene>
<comment type="caution">
    <text evidence="2">The sequence shown here is derived from an EMBL/GenBank/DDBJ whole genome shotgun (WGS) entry which is preliminary data.</text>
</comment>
<evidence type="ECO:0000256" key="1">
    <source>
        <dbReference type="SAM" id="MobiDB-lite"/>
    </source>
</evidence>